<sequence>MWDSRLGTRNSNAQFNPAPLLHQTDQSSKARIVQESLTDELGSRSRMNLLLHRLILWNASWTACCSQSQDPGFLDVGGKGSREKNVSQDPSQRELLMGVRQRERRKDRHLNTRNSRGNVSFVTQTNFSMDEILKTHVKALLVFTLEKHYETPSSCGVHTDTILVLRSSFDFGRELVPFVGRMRHRRPFRSFISNLANLTPTGASLLLSHTLTSRLRLLL</sequence>
<dbReference type="InParanoid" id="A0A1V9XYD1"/>
<gene>
    <name evidence="2" type="ORF">BIW11_02719</name>
</gene>
<evidence type="ECO:0000313" key="3">
    <source>
        <dbReference type="Proteomes" id="UP000192247"/>
    </source>
</evidence>
<comment type="caution">
    <text evidence="2">The sequence shown here is derived from an EMBL/GenBank/DDBJ whole genome shotgun (WGS) entry which is preliminary data.</text>
</comment>
<protein>
    <submittedName>
        <fullName evidence="2">Uncharacterized protein</fullName>
    </submittedName>
</protein>
<dbReference type="Proteomes" id="UP000192247">
    <property type="component" value="Unassembled WGS sequence"/>
</dbReference>
<dbReference type="AlphaFoldDB" id="A0A1V9XYD1"/>
<name>A0A1V9XYD1_9ACAR</name>
<dbReference type="EMBL" id="MNPL01002145">
    <property type="protein sequence ID" value="OQR78515.1"/>
    <property type="molecule type" value="Genomic_DNA"/>
</dbReference>
<organism evidence="2 3">
    <name type="scientific">Tropilaelaps mercedesae</name>
    <dbReference type="NCBI Taxonomy" id="418985"/>
    <lineage>
        <taxon>Eukaryota</taxon>
        <taxon>Metazoa</taxon>
        <taxon>Ecdysozoa</taxon>
        <taxon>Arthropoda</taxon>
        <taxon>Chelicerata</taxon>
        <taxon>Arachnida</taxon>
        <taxon>Acari</taxon>
        <taxon>Parasitiformes</taxon>
        <taxon>Mesostigmata</taxon>
        <taxon>Gamasina</taxon>
        <taxon>Dermanyssoidea</taxon>
        <taxon>Laelapidae</taxon>
        <taxon>Tropilaelaps</taxon>
    </lineage>
</organism>
<feature type="region of interest" description="Disordered" evidence="1">
    <location>
        <begin position="1"/>
        <end position="27"/>
    </location>
</feature>
<evidence type="ECO:0000313" key="2">
    <source>
        <dbReference type="EMBL" id="OQR78515.1"/>
    </source>
</evidence>
<reference evidence="2 3" key="1">
    <citation type="journal article" date="2017" name="Gigascience">
        <title>Draft genome of the honey bee ectoparasitic mite, Tropilaelaps mercedesae, is shaped by the parasitic life history.</title>
        <authorList>
            <person name="Dong X."/>
            <person name="Armstrong S.D."/>
            <person name="Xia D."/>
            <person name="Makepeace B.L."/>
            <person name="Darby A.C."/>
            <person name="Kadowaki T."/>
        </authorList>
    </citation>
    <scope>NUCLEOTIDE SEQUENCE [LARGE SCALE GENOMIC DNA]</scope>
    <source>
        <strain evidence="2">Wuxi-XJTLU</strain>
    </source>
</reference>
<proteinExistence type="predicted"/>
<accession>A0A1V9XYD1</accession>
<evidence type="ECO:0000256" key="1">
    <source>
        <dbReference type="SAM" id="MobiDB-lite"/>
    </source>
</evidence>
<keyword evidence="3" id="KW-1185">Reference proteome</keyword>